<organism evidence="8 9">
    <name type="scientific">Hesseltinella vesiculosa</name>
    <dbReference type="NCBI Taxonomy" id="101127"/>
    <lineage>
        <taxon>Eukaryota</taxon>
        <taxon>Fungi</taxon>
        <taxon>Fungi incertae sedis</taxon>
        <taxon>Mucoromycota</taxon>
        <taxon>Mucoromycotina</taxon>
        <taxon>Mucoromycetes</taxon>
        <taxon>Mucorales</taxon>
        <taxon>Cunninghamellaceae</taxon>
        <taxon>Hesseltinella</taxon>
    </lineage>
</organism>
<evidence type="ECO:0000313" key="9">
    <source>
        <dbReference type="Proteomes" id="UP000242146"/>
    </source>
</evidence>
<dbReference type="InterPro" id="IPR020471">
    <property type="entry name" value="AKR"/>
</dbReference>
<feature type="site" description="Lowers pKa of active site Tyr" evidence="6">
    <location>
        <position position="79"/>
    </location>
</feature>
<evidence type="ECO:0000256" key="1">
    <source>
        <dbReference type="ARBA" id="ARBA00007905"/>
    </source>
</evidence>
<dbReference type="STRING" id="101127.A0A1X2G594"/>
<feature type="active site" description="Proton donor" evidence="4">
    <location>
        <position position="54"/>
    </location>
</feature>
<comment type="caution">
    <text evidence="8">The sequence shown here is derived from an EMBL/GenBank/DDBJ whole genome shotgun (WGS) entry which is preliminary data.</text>
</comment>
<evidence type="ECO:0000256" key="6">
    <source>
        <dbReference type="PIRSR" id="PIRSR000097-3"/>
    </source>
</evidence>
<feature type="binding site" evidence="5">
    <location>
        <position position="112"/>
    </location>
    <ligand>
        <name>substrate</name>
    </ligand>
</feature>
<evidence type="ECO:0000256" key="5">
    <source>
        <dbReference type="PIRSR" id="PIRSR000097-2"/>
    </source>
</evidence>
<dbReference type="FunFam" id="3.20.20.100:FF:000002">
    <property type="entry name" value="2,5-diketo-D-gluconic acid reductase A"/>
    <property type="match status" value="1"/>
</dbReference>
<dbReference type="EMBL" id="MCGT01000042">
    <property type="protein sequence ID" value="ORX45463.1"/>
    <property type="molecule type" value="Genomic_DNA"/>
</dbReference>
<evidence type="ECO:0000259" key="7">
    <source>
        <dbReference type="Pfam" id="PF00248"/>
    </source>
</evidence>
<accession>A0A1X2G594</accession>
<dbReference type="OrthoDB" id="416253at2759"/>
<dbReference type="PIRSF" id="PIRSF000097">
    <property type="entry name" value="AKR"/>
    <property type="match status" value="1"/>
</dbReference>
<dbReference type="SUPFAM" id="SSF51430">
    <property type="entry name" value="NAD(P)-linked oxidoreductase"/>
    <property type="match status" value="1"/>
</dbReference>
<dbReference type="InterPro" id="IPR023210">
    <property type="entry name" value="NADP_OxRdtase_dom"/>
</dbReference>
<evidence type="ECO:0000313" key="8">
    <source>
        <dbReference type="EMBL" id="ORX45463.1"/>
    </source>
</evidence>
<dbReference type="GO" id="GO:0016616">
    <property type="term" value="F:oxidoreductase activity, acting on the CH-OH group of donors, NAD or NADP as acceptor"/>
    <property type="evidence" value="ECO:0007669"/>
    <property type="project" value="UniProtKB-ARBA"/>
</dbReference>
<dbReference type="Gene3D" id="3.20.20.100">
    <property type="entry name" value="NADP-dependent oxidoreductase domain"/>
    <property type="match status" value="1"/>
</dbReference>
<dbReference type="Proteomes" id="UP000242146">
    <property type="component" value="Unassembled WGS sequence"/>
</dbReference>
<keyword evidence="3" id="KW-0560">Oxidoreductase</keyword>
<gene>
    <name evidence="8" type="ORF">DM01DRAFT_1339972</name>
</gene>
<dbReference type="Pfam" id="PF00248">
    <property type="entry name" value="Aldo_ket_red"/>
    <property type="match status" value="1"/>
</dbReference>
<keyword evidence="9" id="KW-1185">Reference proteome</keyword>
<dbReference type="PANTHER" id="PTHR43827:SF3">
    <property type="entry name" value="NADP-DEPENDENT OXIDOREDUCTASE DOMAIN-CONTAINING PROTEIN"/>
    <property type="match status" value="1"/>
</dbReference>
<dbReference type="InterPro" id="IPR036812">
    <property type="entry name" value="NAD(P)_OxRdtase_dom_sf"/>
</dbReference>
<dbReference type="PROSITE" id="PS00062">
    <property type="entry name" value="ALDOKETO_REDUCTASE_2"/>
    <property type="match status" value="1"/>
</dbReference>
<evidence type="ECO:0000256" key="2">
    <source>
        <dbReference type="ARBA" id="ARBA00022857"/>
    </source>
</evidence>
<dbReference type="InterPro" id="IPR018170">
    <property type="entry name" value="Aldo/ket_reductase_CS"/>
</dbReference>
<reference evidence="8 9" key="1">
    <citation type="submission" date="2016-07" db="EMBL/GenBank/DDBJ databases">
        <title>Pervasive Adenine N6-methylation of Active Genes in Fungi.</title>
        <authorList>
            <consortium name="DOE Joint Genome Institute"/>
            <person name="Mondo S.J."/>
            <person name="Dannebaum R.O."/>
            <person name="Kuo R.C."/>
            <person name="Labutti K."/>
            <person name="Haridas S."/>
            <person name="Kuo A."/>
            <person name="Salamov A."/>
            <person name="Ahrendt S.R."/>
            <person name="Lipzen A."/>
            <person name="Sullivan W."/>
            <person name="Andreopoulos W.B."/>
            <person name="Clum A."/>
            <person name="Lindquist E."/>
            <person name="Daum C."/>
            <person name="Ramamoorthy G.K."/>
            <person name="Gryganskyi A."/>
            <person name="Culley D."/>
            <person name="Magnuson J.K."/>
            <person name="James T.Y."/>
            <person name="O'Malley M.A."/>
            <person name="Stajich J.E."/>
            <person name="Spatafora J.W."/>
            <person name="Visel A."/>
            <person name="Grigoriev I.V."/>
        </authorList>
    </citation>
    <scope>NUCLEOTIDE SEQUENCE [LARGE SCALE GENOMIC DNA]</scope>
    <source>
        <strain evidence="8 9">NRRL 3301</strain>
    </source>
</reference>
<keyword evidence="2" id="KW-0521">NADP</keyword>
<sequence>MAPQVPAIKLNSGYDLPRFGFGTFGGLDAPEKVFSAVKVALETGVRSIDTAYVYQTEEAVGRAVKESGVPRNELFITTKLAPPFHEPEHVSKVFDLSLEQLDMDYVDMYLIHWPLPKKFSGYGMSGIKGRSAPRIDVPIIDTWREMEKLVKMGKARSIGVSNFTIPLLEDLLSKATIPPAVNQVELHPHLPQQELVDYCQEKGIALMAYCPLGNPTMSSRFGRPVNLLENEKVLNLAKKYNKTAGQVILNWGIHRGYAVIPKSTTPQRIIENSVMFEMDQEDVDDISSIGVDHPIRA</sequence>
<comment type="similarity">
    <text evidence="1">Belongs to the aldo/keto reductase family.</text>
</comment>
<proteinExistence type="inferred from homology"/>
<evidence type="ECO:0000256" key="4">
    <source>
        <dbReference type="PIRSR" id="PIRSR000097-1"/>
    </source>
</evidence>
<evidence type="ECO:0000256" key="3">
    <source>
        <dbReference type="ARBA" id="ARBA00023002"/>
    </source>
</evidence>
<dbReference type="PANTHER" id="PTHR43827">
    <property type="entry name" value="2,5-DIKETO-D-GLUCONIC ACID REDUCTASE"/>
    <property type="match status" value="1"/>
</dbReference>
<dbReference type="AlphaFoldDB" id="A0A1X2G594"/>
<feature type="domain" description="NADP-dependent oxidoreductase" evidence="7">
    <location>
        <begin position="21"/>
        <end position="289"/>
    </location>
</feature>
<dbReference type="CDD" id="cd19071">
    <property type="entry name" value="AKR_AKR1-5-like"/>
    <property type="match status" value="1"/>
</dbReference>
<protein>
    <submittedName>
        <fullName evidence="8">Aldo/keto reductase</fullName>
    </submittedName>
</protein>
<name>A0A1X2G594_9FUNG</name>
<dbReference type="PRINTS" id="PR00069">
    <property type="entry name" value="ALDKETRDTASE"/>
</dbReference>